<evidence type="ECO:0000313" key="2">
    <source>
        <dbReference type="EMBL" id="SJM36562.1"/>
    </source>
</evidence>
<dbReference type="Proteomes" id="UP000188169">
    <property type="component" value="Unassembled WGS sequence"/>
</dbReference>
<gene>
    <name evidence="2" type="ORF">A1019T_00523</name>
</gene>
<accession>A0A1R4EDK2</accession>
<sequence length="294" mass="33356">MPITSNVSLKMDFSSLPVSKVTGKPVIHFAHANGMPSRVYQPIFEVLEQHFTVEYIPTLGFDEQGNPTYPIDNHWKSLTNQIIDSVQALVKKHKVPVIGLGHSLGALCTLQAIYRKPKLFVQAVLMDPPLIYGKNNLLWHAAKLVSQERADKMSPAGISKNRRDVWDSREQAHELLRPKSFFKNFDERTFEGYLQHGLRDQEDGTVTLTIPKEAEVAVFRTNPSLYWLKPNKPPKRTVTLLIGDSSRFYEMGFPNKVRRRLSIPFKLHAGGHMFPLEYPDSVAQLILATIAEQA</sequence>
<protein>
    <submittedName>
        <fullName evidence="2">Alpha/beta hydrolase family protein</fullName>
    </submittedName>
</protein>
<dbReference type="GO" id="GO:0016787">
    <property type="term" value="F:hydrolase activity"/>
    <property type="evidence" value="ECO:0007669"/>
    <property type="project" value="UniProtKB-KW"/>
</dbReference>
<dbReference type="OrthoDB" id="5729753at2"/>
<organism evidence="2 3">
    <name type="scientific">Psychrobacter pasteurii</name>
    <dbReference type="NCBI Taxonomy" id="1945520"/>
    <lineage>
        <taxon>Bacteria</taxon>
        <taxon>Pseudomonadati</taxon>
        <taxon>Pseudomonadota</taxon>
        <taxon>Gammaproteobacteria</taxon>
        <taxon>Moraxellales</taxon>
        <taxon>Moraxellaceae</taxon>
        <taxon>Psychrobacter</taxon>
    </lineage>
</organism>
<dbReference type="SUPFAM" id="SSF53474">
    <property type="entry name" value="alpha/beta-Hydrolases"/>
    <property type="match status" value="1"/>
</dbReference>
<dbReference type="Gene3D" id="3.40.50.1820">
    <property type="entry name" value="alpha/beta hydrolase"/>
    <property type="match status" value="1"/>
</dbReference>
<evidence type="ECO:0000259" key="1">
    <source>
        <dbReference type="Pfam" id="PF12697"/>
    </source>
</evidence>
<dbReference type="AlphaFoldDB" id="A0A1R4EDK2"/>
<dbReference type="STRING" id="1945520.A1019T_00523"/>
<evidence type="ECO:0000313" key="3">
    <source>
        <dbReference type="Proteomes" id="UP000188169"/>
    </source>
</evidence>
<name>A0A1R4EDK2_9GAMM</name>
<dbReference type="InterPro" id="IPR029058">
    <property type="entry name" value="AB_hydrolase_fold"/>
</dbReference>
<dbReference type="RefSeq" id="WP_077447956.1">
    <property type="nucleotide sequence ID" value="NZ_FUGD01000049.1"/>
</dbReference>
<dbReference type="EMBL" id="FUGD01000049">
    <property type="protein sequence ID" value="SJM36562.1"/>
    <property type="molecule type" value="Genomic_DNA"/>
</dbReference>
<keyword evidence="3" id="KW-1185">Reference proteome</keyword>
<reference evidence="3" key="1">
    <citation type="submission" date="2017-02" db="EMBL/GenBank/DDBJ databases">
        <authorList>
            <person name="Mornico D."/>
        </authorList>
    </citation>
    <scope>NUCLEOTIDE SEQUENCE [LARGE SCALE GENOMIC DNA]</scope>
</reference>
<dbReference type="InterPro" id="IPR000073">
    <property type="entry name" value="AB_hydrolase_1"/>
</dbReference>
<feature type="domain" description="AB hydrolase-1" evidence="1">
    <location>
        <begin position="29"/>
        <end position="284"/>
    </location>
</feature>
<proteinExistence type="predicted"/>
<keyword evidence="2" id="KW-0378">Hydrolase</keyword>
<dbReference type="Pfam" id="PF12697">
    <property type="entry name" value="Abhydrolase_6"/>
    <property type="match status" value="1"/>
</dbReference>